<protein>
    <submittedName>
        <fullName evidence="1">Uncharacterized protein</fullName>
    </submittedName>
</protein>
<comment type="caution">
    <text evidence="1">The sequence shown here is derived from an EMBL/GenBank/DDBJ whole genome shotgun (WGS) entry which is preliminary data.</text>
</comment>
<dbReference type="EMBL" id="JARKIE010000363">
    <property type="protein sequence ID" value="KAJ7649584.1"/>
    <property type="molecule type" value="Genomic_DNA"/>
</dbReference>
<name>A0AAD7CHM3_MYCRO</name>
<accession>A0AAD7CHM3</accession>
<evidence type="ECO:0000313" key="1">
    <source>
        <dbReference type="EMBL" id="KAJ7649584.1"/>
    </source>
</evidence>
<sequence>MPGSSRIKIREWVKFFLSDRGRTGVFWRKVGCSWGKRLKEVQAKISGAHWWFTRDGLDSKNDQMGQTGMKLMSHCSVWSEDPHLESKEEVTVPEVKADAPHTFSSKPAAGQCNWPSAASLVPLTPFDRWVLGLWRQEFMVQGEAGGQGRRGQLRPVAAYNIDVRDRDDVSAI</sequence>
<organism evidence="1 2">
    <name type="scientific">Mycena rosella</name>
    <name type="common">Pink bonnet</name>
    <name type="synonym">Agaricus rosellus</name>
    <dbReference type="NCBI Taxonomy" id="1033263"/>
    <lineage>
        <taxon>Eukaryota</taxon>
        <taxon>Fungi</taxon>
        <taxon>Dikarya</taxon>
        <taxon>Basidiomycota</taxon>
        <taxon>Agaricomycotina</taxon>
        <taxon>Agaricomycetes</taxon>
        <taxon>Agaricomycetidae</taxon>
        <taxon>Agaricales</taxon>
        <taxon>Marasmiineae</taxon>
        <taxon>Mycenaceae</taxon>
        <taxon>Mycena</taxon>
    </lineage>
</organism>
<proteinExistence type="predicted"/>
<dbReference type="Proteomes" id="UP001221757">
    <property type="component" value="Unassembled WGS sequence"/>
</dbReference>
<gene>
    <name evidence="1" type="ORF">B0H17DRAFT_1147699</name>
</gene>
<reference evidence="1" key="1">
    <citation type="submission" date="2023-03" db="EMBL/GenBank/DDBJ databases">
        <title>Massive genome expansion in bonnet fungi (Mycena s.s.) driven by repeated elements and novel gene families across ecological guilds.</title>
        <authorList>
            <consortium name="Lawrence Berkeley National Laboratory"/>
            <person name="Harder C.B."/>
            <person name="Miyauchi S."/>
            <person name="Viragh M."/>
            <person name="Kuo A."/>
            <person name="Thoen E."/>
            <person name="Andreopoulos B."/>
            <person name="Lu D."/>
            <person name="Skrede I."/>
            <person name="Drula E."/>
            <person name="Henrissat B."/>
            <person name="Morin E."/>
            <person name="Kohler A."/>
            <person name="Barry K."/>
            <person name="LaButti K."/>
            <person name="Morin E."/>
            <person name="Salamov A."/>
            <person name="Lipzen A."/>
            <person name="Mereny Z."/>
            <person name="Hegedus B."/>
            <person name="Baldrian P."/>
            <person name="Stursova M."/>
            <person name="Weitz H."/>
            <person name="Taylor A."/>
            <person name="Grigoriev I.V."/>
            <person name="Nagy L.G."/>
            <person name="Martin F."/>
            <person name="Kauserud H."/>
        </authorList>
    </citation>
    <scope>NUCLEOTIDE SEQUENCE</scope>
    <source>
        <strain evidence="1">CBHHK067</strain>
    </source>
</reference>
<dbReference type="AlphaFoldDB" id="A0AAD7CHM3"/>
<evidence type="ECO:0000313" key="2">
    <source>
        <dbReference type="Proteomes" id="UP001221757"/>
    </source>
</evidence>
<keyword evidence="2" id="KW-1185">Reference proteome</keyword>